<comment type="caution">
    <text evidence="2">The sequence shown here is derived from an EMBL/GenBank/DDBJ whole genome shotgun (WGS) entry which is preliminary data.</text>
</comment>
<evidence type="ECO:0000313" key="2">
    <source>
        <dbReference type="EMBL" id="GAJ02884.1"/>
    </source>
</evidence>
<dbReference type="AlphaFoldDB" id="X1TC97"/>
<accession>X1TC97</accession>
<evidence type="ECO:0000256" key="1">
    <source>
        <dbReference type="SAM" id="MobiDB-lite"/>
    </source>
</evidence>
<reference evidence="2" key="1">
    <citation type="journal article" date="2014" name="Front. Microbiol.">
        <title>High frequency of phylogenetically diverse reductive dehalogenase-homologous genes in deep subseafloor sedimentary metagenomes.</title>
        <authorList>
            <person name="Kawai M."/>
            <person name="Futagami T."/>
            <person name="Toyoda A."/>
            <person name="Takaki Y."/>
            <person name="Nishi S."/>
            <person name="Hori S."/>
            <person name="Arai W."/>
            <person name="Tsubouchi T."/>
            <person name="Morono Y."/>
            <person name="Uchiyama I."/>
            <person name="Ito T."/>
            <person name="Fujiyama A."/>
            <person name="Inagaki F."/>
            <person name="Takami H."/>
        </authorList>
    </citation>
    <scope>NUCLEOTIDE SEQUENCE</scope>
    <source>
        <strain evidence="2">Expedition CK06-06</strain>
    </source>
</reference>
<organism evidence="2">
    <name type="scientific">marine sediment metagenome</name>
    <dbReference type="NCBI Taxonomy" id="412755"/>
    <lineage>
        <taxon>unclassified sequences</taxon>
        <taxon>metagenomes</taxon>
        <taxon>ecological metagenomes</taxon>
    </lineage>
</organism>
<gene>
    <name evidence="2" type="ORF">S12H4_53366</name>
</gene>
<feature type="region of interest" description="Disordered" evidence="1">
    <location>
        <begin position="64"/>
        <end position="92"/>
    </location>
</feature>
<name>X1TC97_9ZZZZ</name>
<sequence length="92" mass="10229">MAQTAVESTYQETIDTLANDPEIQELIQTQGIGLAGEVVDELRERSVSADNFLDGFVRALLRRTPRSEIPPPPEDVQKSAVHIRKPISETDK</sequence>
<protein>
    <submittedName>
        <fullName evidence="2">Uncharacterized protein</fullName>
    </submittedName>
</protein>
<dbReference type="EMBL" id="BARW01033965">
    <property type="protein sequence ID" value="GAJ02884.1"/>
    <property type="molecule type" value="Genomic_DNA"/>
</dbReference>
<proteinExistence type="predicted"/>